<evidence type="ECO:0000313" key="2">
    <source>
        <dbReference type="EMBL" id="EJK59535.1"/>
    </source>
</evidence>
<accession>K0S2S8</accession>
<evidence type="ECO:0000313" key="3">
    <source>
        <dbReference type="Proteomes" id="UP000266841"/>
    </source>
</evidence>
<comment type="caution">
    <text evidence="2">The sequence shown here is derived from an EMBL/GenBank/DDBJ whole genome shotgun (WGS) entry which is preliminary data.</text>
</comment>
<feature type="region of interest" description="Disordered" evidence="1">
    <location>
        <begin position="206"/>
        <end position="279"/>
    </location>
</feature>
<evidence type="ECO:0000256" key="1">
    <source>
        <dbReference type="SAM" id="MobiDB-lite"/>
    </source>
</evidence>
<protein>
    <submittedName>
        <fullName evidence="2">Uncharacterized protein</fullName>
    </submittedName>
</protein>
<feature type="compositionally biased region" description="Basic and acidic residues" evidence="1">
    <location>
        <begin position="253"/>
        <end position="263"/>
    </location>
</feature>
<name>K0S2S8_THAOC</name>
<dbReference type="Proteomes" id="UP000266841">
    <property type="component" value="Unassembled WGS sequence"/>
</dbReference>
<dbReference type="AlphaFoldDB" id="K0S2S8"/>
<keyword evidence="3" id="KW-1185">Reference proteome</keyword>
<sequence>MRALRTSCAEGFALRESHIQVLRSKHCTLKFFKGPPTHPGPEPPANKSKKHESWRKKANKYGLYYLTLFRPEKRNFGGKAFLGNREEYDWEAFVGYVRMLRDSDLQIDKLRLERMECVAHSWKSKVKHRKMLADLRGKDRDMWNKDQQAEYKNSLGRDDGAAGKKFDNFFEEHDEERDAQELSLKKQTEIVSTVFFSDGIKERLGGYHSGLTRPSPRPARPGKGTGPRGAVRATRNERTSHRVGTQEGEEEEGRSRGGRDCGGHRPTTGRGFAVQLGRR</sequence>
<proteinExistence type="predicted"/>
<feature type="region of interest" description="Disordered" evidence="1">
    <location>
        <begin position="33"/>
        <end position="53"/>
    </location>
</feature>
<organism evidence="2 3">
    <name type="scientific">Thalassiosira oceanica</name>
    <name type="common">Marine diatom</name>
    <dbReference type="NCBI Taxonomy" id="159749"/>
    <lineage>
        <taxon>Eukaryota</taxon>
        <taxon>Sar</taxon>
        <taxon>Stramenopiles</taxon>
        <taxon>Ochrophyta</taxon>
        <taxon>Bacillariophyta</taxon>
        <taxon>Coscinodiscophyceae</taxon>
        <taxon>Thalassiosirophycidae</taxon>
        <taxon>Thalassiosirales</taxon>
        <taxon>Thalassiosiraceae</taxon>
        <taxon>Thalassiosira</taxon>
    </lineage>
</organism>
<gene>
    <name evidence="2" type="ORF">THAOC_20227</name>
</gene>
<dbReference type="OrthoDB" id="57364at2759"/>
<dbReference type="EMBL" id="AGNL01022737">
    <property type="protein sequence ID" value="EJK59535.1"/>
    <property type="molecule type" value="Genomic_DNA"/>
</dbReference>
<reference evidence="2 3" key="1">
    <citation type="journal article" date="2012" name="Genome Biol.">
        <title>Genome and low-iron response of an oceanic diatom adapted to chronic iron limitation.</title>
        <authorList>
            <person name="Lommer M."/>
            <person name="Specht M."/>
            <person name="Roy A.S."/>
            <person name="Kraemer L."/>
            <person name="Andreson R."/>
            <person name="Gutowska M.A."/>
            <person name="Wolf J."/>
            <person name="Bergner S.V."/>
            <person name="Schilhabel M.B."/>
            <person name="Klostermeier U.C."/>
            <person name="Beiko R.G."/>
            <person name="Rosenstiel P."/>
            <person name="Hippler M."/>
            <person name="Laroche J."/>
        </authorList>
    </citation>
    <scope>NUCLEOTIDE SEQUENCE [LARGE SCALE GENOMIC DNA]</scope>
    <source>
        <strain evidence="2 3">CCMP1005</strain>
    </source>
</reference>